<evidence type="ECO:0000256" key="10">
    <source>
        <dbReference type="ARBA" id="ARBA00030854"/>
    </source>
</evidence>
<evidence type="ECO:0000256" key="5">
    <source>
        <dbReference type="ARBA" id="ARBA00017272"/>
    </source>
</evidence>
<dbReference type="Pfam" id="PF01227">
    <property type="entry name" value="GTP_cyclohydroI"/>
    <property type="match status" value="1"/>
</dbReference>
<dbReference type="InterPro" id="IPR043133">
    <property type="entry name" value="GTP-CH-I_C/QueF"/>
</dbReference>
<dbReference type="Gene3D" id="1.10.286.10">
    <property type="match status" value="1"/>
</dbReference>
<dbReference type="GO" id="GO:0006729">
    <property type="term" value="P:tetrahydrobiopterin biosynthetic process"/>
    <property type="evidence" value="ECO:0007669"/>
    <property type="project" value="UniProtKB-KW"/>
</dbReference>
<evidence type="ECO:0000256" key="4">
    <source>
        <dbReference type="ARBA" id="ARBA00012715"/>
    </source>
</evidence>
<dbReference type="GO" id="GO:0046654">
    <property type="term" value="P:tetrahydrofolate biosynthetic process"/>
    <property type="evidence" value="ECO:0007669"/>
    <property type="project" value="InterPro"/>
</dbReference>
<dbReference type="PROSITE" id="PS00859">
    <property type="entry name" value="GTP_CYCLOHYDROL_1_1"/>
    <property type="match status" value="1"/>
</dbReference>
<dbReference type="PANTHER" id="PTHR11109:SF6">
    <property type="entry name" value="GTP CYCLOHYDROLASE 1"/>
    <property type="match status" value="1"/>
</dbReference>
<keyword evidence="7" id="KW-0378">Hydrolase</keyword>
<evidence type="ECO:0000313" key="13">
    <source>
        <dbReference type="Proteomes" id="UP000257200"/>
    </source>
</evidence>
<evidence type="ECO:0000256" key="1">
    <source>
        <dbReference type="ARBA" id="ARBA00001052"/>
    </source>
</evidence>
<comment type="pathway">
    <text evidence="2">Cofactor biosynthesis; 7,8-dihydroneopterin triphosphate biosynthesis; 7,8-dihydroneopterin triphosphate from GTP: step 1/1.</text>
</comment>
<dbReference type="FunFam" id="3.30.1130.10:FF:000012">
    <property type="entry name" value="GTP cyclohydrolase 1"/>
    <property type="match status" value="1"/>
</dbReference>
<dbReference type="Proteomes" id="UP000257200">
    <property type="component" value="Unplaced"/>
</dbReference>
<evidence type="ECO:0000256" key="8">
    <source>
        <dbReference type="ARBA" id="ARBA00023007"/>
    </source>
</evidence>
<evidence type="ECO:0000259" key="11">
    <source>
        <dbReference type="Pfam" id="PF01227"/>
    </source>
</evidence>
<evidence type="ECO:0000256" key="2">
    <source>
        <dbReference type="ARBA" id="ARBA00005080"/>
    </source>
</evidence>
<comment type="catalytic activity">
    <reaction evidence="1">
        <text>GTP + H2O = 7,8-dihydroneopterin 3'-triphosphate + formate + H(+)</text>
        <dbReference type="Rhea" id="RHEA:17473"/>
        <dbReference type="ChEBI" id="CHEBI:15377"/>
        <dbReference type="ChEBI" id="CHEBI:15378"/>
        <dbReference type="ChEBI" id="CHEBI:15740"/>
        <dbReference type="ChEBI" id="CHEBI:37565"/>
        <dbReference type="ChEBI" id="CHEBI:58462"/>
        <dbReference type="EC" id="3.5.4.16"/>
    </reaction>
</comment>
<reference evidence="12" key="1">
    <citation type="submission" date="2025-08" db="UniProtKB">
        <authorList>
            <consortium name="Ensembl"/>
        </authorList>
    </citation>
    <scope>IDENTIFICATION</scope>
</reference>
<dbReference type="GO" id="GO:0003934">
    <property type="term" value="F:GTP cyclohydrolase I activity"/>
    <property type="evidence" value="ECO:0007669"/>
    <property type="project" value="UniProtKB-EC"/>
</dbReference>
<dbReference type="NCBIfam" id="NF006826">
    <property type="entry name" value="PRK09347.1-3"/>
    <property type="match status" value="1"/>
</dbReference>
<dbReference type="UniPathway" id="UPA00848">
    <property type="reaction ID" value="UER00151"/>
</dbReference>
<dbReference type="NCBIfam" id="NF006825">
    <property type="entry name" value="PRK09347.1-2"/>
    <property type="match status" value="1"/>
</dbReference>
<dbReference type="SUPFAM" id="SSF55620">
    <property type="entry name" value="Tetrahydrobiopterin biosynthesis enzymes-like"/>
    <property type="match status" value="1"/>
</dbReference>
<dbReference type="GO" id="GO:0008270">
    <property type="term" value="F:zinc ion binding"/>
    <property type="evidence" value="ECO:0007669"/>
    <property type="project" value="TreeGrafter"/>
</dbReference>
<dbReference type="InterPro" id="IPR001474">
    <property type="entry name" value="GTP_CycHdrlase_I"/>
</dbReference>
<comment type="similarity">
    <text evidence="3">Belongs to the GTP cyclohydrolase I family.</text>
</comment>
<name>A0A3Q1ED05_9TELE</name>
<dbReference type="GO" id="GO:0005525">
    <property type="term" value="F:GTP binding"/>
    <property type="evidence" value="ECO:0007669"/>
    <property type="project" value="UniProtKB-KW"/>
</dbReference>
<keyword evidence="13" id="KW-1185">Reference proteome</keyword>
<evidence type="ECO:0000256" key="7">
    <source>
        <dbReference type="ARBA" id="ARBA00022801"/>
    </source>
</evidence>
<evidence type="ECO:0000256" key="3">
    <source>
        <dbReference type="ARBA" id="ARBA00008085"/>
    </source>
</evidence>
<dbReference type="GeneTree" id="ENSGT00390000013481"/>
<keyword evidence="8" id="KW-0783">Tetrahydrobiopterin biosynthesis</keyword>
<dbReference type="InterPro" id="IPR020602">
    <property type="entry name" value="GTP_CycHdrlase_I_dom"/>
</dbReference>
<dbReference type="EC" id="3.5.4.16" evidence="4"/>
<protein>
    <recommendedName>
        <fullName evidence="5">GTP cyclohydrolase 1</fullName>
        <ecNumber evidence="4">3.5.4.16</ecNumber>
    </recommendedName>
    <alternativeName>
        <fullName evidence="10">GTP cyclohydrolase I</fullName>
    </alternativeName>
</protein>
<accession>A0A3Q1ED05</accession>
<keyword evidence="9" id="KW-0342">GTP-binding</keyword>
<dbReference type="HAMAP" id="MF_00223">
    <property type="entry name" value="FolE"/>
    <property type="match status" value="1"/>
</dbReference>
<organism evidence="12 13">
    <name type="scientific">Acanthochromis polyacanthus</name>
    <name type="common">spiny chromis</name>
    <dbReference type="NCBI Taxonomy" id="80966"/>
    <lineage>
        <taxon>Eukaryota</taxon>
        <taxon>Metazoa</taxon>
        <taxon>Chordata</taxon>
        <taxon>Craniata</taxon>
        <taxon>Vertebrata</taxon>
        <taxon>Euteleostomi</taxon>
        <taxon>Actinopterygii</taxon>
        <taxon>Neopterygii</taxon>
        <taxon>Teleostei</taxon>
        <taxon>Neoteleostei</taxon>
        <taxon>Acanthomorphata</taxon>
        <taxon>Ovalentaria</taxon>
        <taxon>Pomacentridae</taxon>
        <taxon>Acanthochromis</taxon>
    </lineage>
</organism>
<feature type="domain" description="GTP cyclohydrolase I" evidence="11">
    <location>
        <begin position="60"/>
        <end position="220"/>
    </location>
</feature>
<dbReference type="PANTHER" id="PTHR11109">
    <property type="entry name" value="GTP CYCLOHYDROLASE I"/>
    <property type="match status" value="1"/>
</dbReference>
<sequence length="224" mass="25644">SEYQKRSDMNTHRVNDIVEEFHSNNGFSDLIIDTKKSTVHRKHETSRKEDEDQSRLPALEAAYTNILLHLGEDTHREGLLRTPLRAAKAIQFLTKGYHETIDDILNNAIFDEDHDEMVIVKDIDMFSLCEHHLVPFFGKVHIGYIPNKKVVGLIQERLTKQIAVGIYEALQPKGVAVVIEAAHMCMVMRGVQKMNSRTVTSTMLGVYLEDPKSREEFLTLSQRT</sequence>
<proteinExistence type="inferred from homology"/>
<evidence type="ECO:0000256" key="6">
    <source>
        <dbReference type="ARBA" id="ARBA00022741"/>
    </source>
</evidence>
<keyword evidence="6" id="KW-0547">Nucleotide-binding</keyword>
<dbReference type="CDD" id="cd00642">
    <property type="entry name" value="GTP_cyclohydro1"/>
    <property type="match status" value="1"/>
</dbReference>
<dbReference type="InterPro" id="IPR018234">
    <property type="entry name" value="GTP_CycHdrlase_I_CS"/>
</dbReference>
<dbReference type="Ensembl" id="ENSAPOT00000016333.1">
    <property type="protein sequence ID" value="ENSAPOP00000000757.1"/>
    <property type="gene ID" value="ENSAPOG00000001990.1"/>
</dbReference>
<reference evidence="12" key="2">
    <citation type="submission" date="2025-09" db="UniProtKB">
        <authorList>
            <consortium name="Ensembl"/>
        </authorList>
    </citation>
    <scope>IDENTIFICATION</scope>
</reference>
<dbReference type="FunFam" id="1.10.286.10:FF:000003">
    <property type="entry name" value="GTP cyclohydrolase 1"/>
    <property type="match status" value="1"/>
</dbReference>
<dbReference type="Gene3D" id="3.30.1130.10">
    <property type="match status" value="2"/>
</dbReference>
<dbReference type="NCBIfam" id="TIGR00063">
    <property type="entry name" value="folE"/>
    <property type="match status" value="1"/>
</dbReference>
<evidence type="ECO:0000313" key="12">
    <source>
        <dbReference type="Ensembl" id="ENSAPOP00000000757.1"/>
    </source>
</evidence>
<dbReference type="GO" id="GO:0005737">
    <property type="term" value="C:cytoplasm"/>
    <property type="evidence" value="ECO:0007669"/>
    <property type="project" value="TreeGrafter"/>
</dbReference>
<dbReference type="InterPro" id="IPR043134">
    <property type="entry name" value="GTP-CH-I_N"/>
</dbReference>
<dbReference type="AlphaFoldDB" id="A0A3Q1ED05"/>
<evidence type="ECO:0000256" key="9">
    <source>
        <dbReference type="ARBA" id="ARBA00023134"/>
    </source>
</evidence>